<organism evidence="10 11">
    <name type="scientific">Symbiobacterium thermophilum</name>
    <dbReference type="NCBI Taxonomy" id="2734"/>
    <lineage>
        <taxon>Bacteria</taxon>
        <taxon>Bacillati</taxon>
        <taxon>Bacillota</taxon>
        <taxon>Clostridia</taxon>
        <taxon>Eubacteriales</taxon>
        <taxon>Symbiobacteriaceae</taxon>
        <taxon>Symbiobacterium</taxon>
    </lineage>
</organism>
<dbReference type="EMBL" id="PIUK01000204">
    <property type="protein sequence ID" value="MBY6277594.1"/>
    <property type="molecule type" value="Genomic_DNA"/>
</dbReference>
<dbReference type="InterPro" id="IPR050303">
    <property type="entry name" value="GatZ_KbaZ_carbometab"/>
</dbReference>
<dbReference type="PANTHER" id="PTHR32502:SF8">
    <property type="entry name" value="N-ACETYLGALACTOSAMINE PERMEASE IIC COMPONENT 1"/>
    <property type="match status" value="1"/>
</dbReference>
<keyword evidence="5" id="KW-0598">Phosphotransferase system</keyword>
<feature type="transmembrane region" description="Helical" evidence="9">
    <location>
        <begin position="29"/>
        <end position="52"/>
    </location>
</feature>
<keyword evidence="2" id="KW-0813">Transport</keyword>
<feature type="transmembrane region" description="Helical" evidence="9">
    <location>
        <begin position="138"/>
        <end position="161"/>
    </location>
</feature>
<dbReference type="GO" id="GO:0009401">
    <property type="term" value="P:phosphoenolpyruvate-dependent sugar phosphotransferase system"/>
    <property type="evidence" value="ECO:0007669"/>
    <property type="project" value="UniProtKB-KW"/>
</dbReference>
<feature type="transmembrane region" description="Helical" evidence="9">
    <location>
        <begin position="173"/>
        <end position="197"/>
    </location>
</feature>
<evidence type="ECO:0000256" key="3">
    <source>
        <dbReference type="ARBA" id="ARBA00022475"/>
    </source>
</evidence>
<feature type="transmembrane region" description="Helical" evidence="9">
    <location>
        <begin position="96"/>
        <end position="117"/>
    </location>
</feature>
<dbReference type="RefSeq" id="WP_273380870.1">
    <property type="nucleotide sequence ID" value="NZ_PIUK01000204.1"/>
</dbReference>
<evidence type="ECO:0000256" key="4">
    <source>
        <dbReference type="ARBA" id="ARBA00022597"/>
    </source>
</evidence>
<dbReference type="Proteomes" id="UP000732377">
    <property type="component" value="Unassembled WGS sequence"/>
</dbReference>
<reference evidence="10" key="1">
    <citation type="submission" date="2017-11" db="EMBL/GenBank/DDBJ databases">
        <title>Three new genomes from thermophilic consortium.</title>
        <authorList>
            <person name="Quaggio R."/>
            <person name="Amgarten D."/>
            <person name="Setubal J.C."/>
        </authorList>
    </citation>
    <scope>NUCLEOTIDE SEQUENCE</scope>
    <source>
        <strain evidence="10">ZCTH01-B2</strain>
    </source>
</reference>
<evidence type="ECO:0000256" key="2">
    <source>
        <dbReference type="ARBA" id="ARBA00022448"/>
    </source>
</evidence>
<name>A0A953LJU8_SYMTR</name>
<evidence type="ECO:0000313" key="11">
    <source>
        <dbReference type="Proteomes" id="UP000732377"/>
    </source>
</evidence>
<comment type="subcellular location">
    <subcellularLocation>
        <location evidence="1">Cell membrane</location>
        <topology evidence="1">Multi-pass membrane protein</topology>
    </subcellularLocation>
</comment>
<evidence type="ECO:0000256" key="8">
    <source>
        <dbReference type="ARBA" id="ARBA00023136"/>
    </source>
</evidence>
<feature type="transmembrane region" description="Helical" evidence="9">
    <location>
        <begin position="228"/>
        <end position="245"/>
    </location>
</feature>
<dbReference type="PANTHER" id="PTHR32502">
    <property type="entry name" value="N-ACETYLGALACTOSAMINE PERMEASE II COMPONENT-RELATED"/>
    <property type="match status" value="1"/>
</dbReference>
<evidence type="ECO:0000256" key="5">
    <source>
        <dbReference type="ARBA" id="ARBA00022683"/>
    </source>
</evidence>
<gene>
    <name evidence="10" type="ORF">CWE10_15565</name>
</gene>
<dbReference type="GO" id="GO:0005886">
    <property type="term" value="C:plasma membrane"/>
    <property type="evidence" value="ECO:0007669"/>
    <property type="project" value="UniProtKB-SubCell"/>
</dbReference>
<dbReference type="InterPro" id="IPR004700">
    <property type="entry name" value="PTS_IIC_man"/>
</dbReference>
<dbReference type="AlphaFoldDB" id="A0A953LJU8"/>
<evidence type="ECO:0000256" key="1">
    <source>
        <dbReference type="ARBA" id="ARBA00004651"/>
    </source>
</evidence>
<keyword evidence="6 9" id="KW-0812">Transmembrane</keyword>
<evidence type="ECO:0000256" key="6">
    <source>
        <dbReference type="ARBA" id="ARBA00022692"/>
    </source>
</evidence>
<keyword evidence="4 10" id="KW-0762">Sugar transport</keyword>
<evidence type="ECO:0000256" key="7">
    <source>
        <dbReference type="ARBA" id="ARBA00022989"/>
    </source>
</evidence>
<evidence type="ECO:0000256" key="9">
    <source>
        <dbReference type="SAM" id="Phobius"/>
    </source>
</evidence>
<keyword evidence="3" id="KW-1003">Cell membrane</keyword>
<dbReference type="PROSITE" id="PS51106">
    <property type="entry name" value="PTS_EIIC_TYPE_4"/>
    <property type="match status" value="1"/>
</dbReference>
<accession>A0A953LJU8</accession>
<keyword evidence="7 9" id="KW-1133">Transmembrane helix</keyword>
<sequence length="268" mass="28046">MEVSFIQVLLVFLVTFIAAIDQFNFLESLYQPIVMGPIIGAILGDVQTGLIVGGTYQLMTIGNMPVGGAQPPNAVIGGIMATVLAISLKLEPNAAVAAAIPFSLLGQYAVTMIFTIMSPVMAYADKAAEEANPKKIAWINYGAMGFLGLVFGLIVTLFFVGGATFGSTVVNAIPAWLMSGLSAAGGMMRYVGFAILLKVMISREMWGFYFMGFALANLLASIPQLSGSALLLLALVGFGFAFWDYQQQTALKAAGAEGGIGGGDEDGI</sequence>
<evidence type="ECO:0000313" key="10">
    <source>
        <dbReference type="EMBL" id="MBY6277594.1"/>
    </source>
</evidence>
<dbReference type="Pfam" id="PF03609">
    <property type="entry name" value="EII-Sor"/>
    <property type="match status" value="1"/>
</dbReference>
<keyword evidence="8 9" id="KW-0472">Membrane</keyword>
<proteinExistence type="predicted"/>
<protein>
    <submittedName>
        <fullName evidence="10">PTS sugar transporter subunit IIC</fullName>
    </submittedName>
</protein>
<comment type="caution">
    <text evidence="10">The sequence shown here is derived from an EMBL/GenBank/DDBJ whole genome shotgun (WGS) entry which is preliminary data.</text>
</comment>